<dbReference type="GO" id="GO:0006584">
    <property type="term" value="P:catecholamine metabolic process"/>
    <property type="evidence" value="ECO:0007669"/>
    <property type="project" value="TreeGrafter"/>
</dbReference>
<dbReference type="SUPFAM" id="SSF53383">
    <property type="entry name" value="PLP-dependent transferases"/>
    <property type="match status" value="1"/>
</dbReference>
<dbReference type="GO" id="GO:0005737">
    <property type="term" value="C:cytoplasm"/>
    <property type="evidence" value="ECO:0007669"/>
    <property type="project" value="TreeGrafter"/>
</dbReference>
<dbReference type="AlphaFoldDB" id="A0A3Q0ISP3"/>
<dbReference type="PRINTS" id="PR00800">
    <property type="entry name" value="YHDCRBOXLASE"/>
</dbReference>
<comment type="cofactor">
    <cofactor evidence="1 5 6">
        <name>pyridoxal 5'-phosphate</name>
        <dbReference type="ChEBI" id="CHEBI:597326"/>
    </cofactor>
</comment>
<dbReference type="Pfam" id="PF00282">
    <property type="entry name" value="Pyridoxal_deC"/>
    <property type="match status" value="1"/>
</dbReference>
<gene>
    <name evidence="8" type="primary">LOC108252376</name>
</gene>
<name>A0A3Q0ISP3_DIACI</name>
<dbReference type="Gene3D" id="3.90.1150.10">
    <property type="entry name" value="Aspartate Aminotransferase, domain 1"/>
    <property type="match status" value="1"/>
</dbReference>
<accession>A0A3Q0ISP3</accession>
<evidence type="ECO:0000256" key="4">
    <source>
        <dbReference type="ARBA" id="ARBA00023239"/>
    </source>
</evidence>
<protein>
    <submittedName>
        <fullName evidence="8">Alpha-methyldopa hypersensitive protein-like</fullName>
    </submittedName>
</protein>
<evidence type="ECO:0000313" key="7">
    <source>
        <dbReference type="Proteomes" id="UP000079169"/>
    </source>
</evidence>
<dbReference type="GeneID" id="108252376"/>
<dbReference type="PANTHER" id="PTHR11999">
    <property type="entry name" value="GROUP II PYRIDOXAL-5-PHOSPHATE DECARBOXYLASE"/>
    <property type="match status" value="1"/>
</dbReference>
<organism evidence="7 8">
    <name type="scientific">Diaphorina citri</name>
    <name type="common">Asian citrus psyllid</name>
    <dbReference type="NCBI Taxonomy" id="121845"/>
    <lineage>
        <taxon>Eukaryota</taxon>
        <taxon>Metazoa</taxon>
        <taxon>Ecdysozoa</taxon>
        <taxon>Arthropoda</taxon>
        <taxon>Hexapoda</taxon>
        <taxon>Insecta</taxon>
        <taxon>Pterygota</taxon>
        <taxon>Neoptera</taxon>
        <taxon>Paraneoptera</taxon>
        <taxon>Hemiptera</taxon>
        <taxon>Sternorrhyncha</taxon>
        <taxon>Psylloidea</taxon>
        <taxon>Psyllidae</taxon>
        <taxon>Diaphorininae</taxon>
        <taxon>Diaphorina</taxon>
    </lineage>
</organism>
<evidence type="ECO:0000256" key="6">
    <source>
        <dbReference type="RuleBase" id="RU000382"/>
    </source>
</evidence>
<dbReference type="InterPro" id="IPR015422">
    <property type="entry name" value="PyrdxlP-dep_Trfase_small"/>
</dbReference>
<comment type="similarity">
    <text evidence="2 6">Belongs to the group II decarboxylase family.</text>
</comment>
<evidence type="ECO:0000256" key="1">
    <source>
        <dbReference type="ARBA" id="ARBA00001933"/>
    </source>
</evidence>
<dbReference type="PANTHER" id="PTHR11999:SF60">
    <property type="entry name" value="3,4-DIHYDROXYPHENYLACETALDEHYDE SYNTHASE"/>
    <property type="match status" value="1"/>
</dbReference>
<dbReference type="GO" id="GO:0030170">
    <property type="term" value="F:pyridoxal phosphate binding"/>
    <property type="evidence" value="ECO:0007669"/>
    <property type="project" value="InterPro"/>
</dbReference>
<dbReference type="Proteomes" id="UP000079169">
    <property type="component" value="Unplaced"/>
</dbReference>
<dbReference type="KEGG" id="dci:108252376"/>
<keyword evidence="7" id="KW-1185">Reference proteome</keyword>
<dbReference type="GO" id="GO:0004058">
    <property type="term" value="F:aromatic-L-amino-acid decarboxylase activity"/>
    <property type="evidence" value="ECO:0007669"/>
    <property type="project" value="TreeGrafter"/>
</dbReference>
<evidence type="ECO:0000256" key="5">
    <source>
        <dbReference type="PIRSR" id="PIRSR602129-50"/>
    </source>
</evidence>
<keyword evidence="4 6" id="KW-0456">Lyase</keyword>
<evidence type="ECO:0000313" key="8">
    <source>
        <dbReference type="RefSeq" id="XP_026679289.1"/>
    </source>
</evidence>
<dbReference type="GO" id="GO:0006520">
    <property type="term" value="P:amino acid metabolic process"/>
    <property type="evidence" value="ECO:0007669"/>
    <property type="project" value="InterPro"/>
</dbReference>
<dbReference type="GO" id="GO:0019752">
    <property type="term" value="P:carboxylic acid metabolic process"/>
    <property type="evidence" value="ECO:0007669"/>
    <property type="project" value="InterPro"/>
</dbReference>
<dbReference type="InterPro" id="IPR010977">
    <property type="entry name" value="Aromatic_deC"/>
</dbReference>
<dbReference type="InterPro" id="IPR015421">
    <property type="entry name" value="PyrdxlP-dep_Trfase_major"/>
</dbReference>
<evidence type="ECO:0000256" key="3">
    <source>
        <dbReference type="ARBA" id="ARBA00022898"/>
    </source>
</evidence>
<feature type="modified residue" description="N6-(pyridoxal phosphate)lysine" evidence="5">
    <location>
        <position position="151"/>
    </location>
</feature>
<keyword evidence="3 5" id="KW-0663">Pyridoxal phosphate</keyword>
<reference evidence="8" key="1">
    <citation type="submission" date="2025-08" db="UniProtKB">
        <authorList>
            <consortium name="RefSeq"/>
        </authorList>
    </citation>
    <scope>IDENTIFICATION</scope>
</reference>
<evidence type="ECO:0000256" key="2">
    <source>
        <dbReference type="ARBA" id="ARBA00009533"/>
    </source>
</evidence>
<dbReference type="RefSeq" id="XP_026679289.1">
    <property type="nucleotide sequence ID" value="XM_026823488.1"/>
</dbReference>
<sequence length="463" mass="51609">MVSILAAKRKKILDLTSAGPTVSENDIKSRLVAYASDQSNSSVEKSAIIGDVPVRQLRSDDNGVLRGDALLTAVKEDLAKGLIPCCLVATLGTTGTCAFDNLEELGPICQEYNIWLHVDAAYAGSALLLPEYAHLKRGLEYVDSFAFNAHKWLLTNHDCSAMWVKNANHLTNTFFTDRVYLKHTDAPMNTQSPDYTHWQTPLSRRFRALKLWMTLRSYGLKGLQAYLRKHISLAKKFADLVEKDDRFELVCPPSMGLVCFRLKGDNDLTNQLYERLMSHKQIYIIKASFQGRPFLRFVVTSPETNQCDVAFAWNEISHQSSEMNLPRGSSSVAKRNSTVVTKELTNGHANSITILDGNPIFTEIAKNSNETPHGTYSSIPNGITHGHPTEIPNGSISHILTNLHRVTLHGPELEHIGVDDNLIYDTNDNESSTKRKSNNKLEDLDAILSEKENVLRSSVISIC</sequence>
<proteinExistence type="inferred from homology"/>
<dbReference type="STRING" id="121845.A0A3Q0ISP3"/>
<dbReference type="Gene3D" id="3.40.640.10">
    <property type="entry name" value="Type I PLP-dependent aspartate aminotransferase-like (Major domain)"/>
    <property type="match status" value="1"/>
</dbReference>
<dbReference type="InterPro" id="IPR002129">
    <property type="entry name" value="PyrdxlP-dep_de-COase"/>
</dbReference>
<dbReference type="InterPro" id="IPR015424">
    <property type="entry name" value="PyrdxlP-dep_Trfase"/>
</dbReference>
<dbReference type="PaxDb" id="121845-A0A3Q0ISP3"/>